<accession>A0ABW8AHS9</accession>
<name>A0ABW8AHS9_9ACTN</name>
<evidence type="ECO:0000313" key="2">
    <source>
        <dbReference type="EMBL" id="MFI7585518.1"/>
    </source>
</evidence>
<organism evidence="2 3">
    <name type="scientific">Spongisporangium articulatum</name>
    <dbReference type="NCBI Taxonomy" id="3362603"/>
    <lineage>
        <taxon>Bacteria</taxon>
        <taxon>Bacillati</taxon>
        <taxon>Actinomycetota</taxon>
        <taxon>Actinomycetes</taxon>
        <taxon>Kineosporiales</taxon>
        <taxon>Kineosporiaceae</taxon>
        <taxon>Spongisporangium</taxon>
    </lineage>
</organism>
<evidence type="ECO:0000313" key="3">
    <source>
        <dbReference type="Proteomes" id="UP001612915"/>
    </source>
</evidence>
<dbReference type="Proteomes" id="UP001612915">
    <property type="component" value="Unassembled WGS sequence"/>
</dbReference>
<protein>
    <submittedName>
        <fullName evidence="2">Uncharacterized protein</fullName>
    </submittedName>
</protein>
<proteinExistence type="predicted"/>
<dbReference type="RefSeq" id="WP_398273523.1">
    <property type="nucleotide sequence ID" value="NZ_JBITLV010000001.1"/>
</dbReference>
<dbReference type="EMBL" id="JBITLV010000001">
    <property type="protein sequence ID" value="MFI7585518.1"/>
    <property type="molecule type" value="Genomic_DNA"/>
</dbReference>
<evidence type="ECO:0000256" key="1">
    <source>
        <dbReference type="SAM" id="MobiDB-lite"/>
    </source>
</evidence>
<feature type="region of interest" description="Disordered" evidence="1">
    <location>
        <begin position="144"/>
        <end position="168"/>
    </location>
</feature>
<comment type="caution">
    <text evidence="2">The sequence shown here is derived from an EMBL/GenBank/DDBJ whole genome shotgun (WGS) entry which is preliminary data.</text>
</comment>
<reference evidence="2 3" key="1">
    <citation type="submission" date="2024-10" db="EMBL/GenBank/DDBJ databases">
        <title>The Natural Products Discovery Center: Release of the First 8490 Sequenced Strains for Exploring Actinobacteria Biosynthetic Diversity.</title>
        <authorList>
            <person name="Kalkreuter E."/>
            <person name="Kautsar S.A."/>
            <person name="Yang D."/>
            <person name="Bader C.D."/>
            <person name="Teijaro C.N."/>
            <person name="Fluegel L."/>
            <person name="Davis C.M."/>
            <person name="Simpson J.R."/>
            <person name="Lauterbach L."/>
            <person name="Steele A.D."/>
            <person name="Gui C."/>
            <person name="Meng S."/>
            <person name="Li G."/>
            <person name="Viehrig K."/>
            <person name="Ye F."/>
            <person name="Su P."/>
            <person name="Kiefer A.F."/>
            <person name="Nichols A."/>
            <person name="Cepeda A.J."/>
            <person name="Yan W."/>
            <person name="Fan B."/>
            <person name="Jiang Y."/>
            <person name="Adhikari A."/>
            <person name="Zheng C.-J."/>
            <person name="Schuster L."/>
            <person name="Cowan T.M."/>
            <person name="Smanski M.J."/>
            <person name="Chevrette M.G."/>
            <person name="De Carvalho L.P.S."/>
            <person name="Shen B."/>
        </authorList>
    </citation>
    <scope>NUCLEOTIDE SEQUENCE [LARGE SCALE GENOMIC DNA]</scope>
    <source>
        <strain evidence="2 3">NPDC049639</strain>
    </source>
</reference>
<gene>
    <name evidence="2" type="ORF">ACIB24_00415</name>
</gene>
<sequence>MSQPRFLLLHGIWDRGAPRPVWPNADDAVRRDGVNGECWYSWRLLGTNNRELGRGSLVYVSPQACLEAIQVARRDVADLRPSVVIGQDRQWWWRADLGGSTFAVAARGYQRQRECRYSLGMFAATLATADGLDGLEAECPDGRCTTPGPGRRSARGLRMMPVGARGVA</sequence>
<keyword evidence="3" id="KW-1185">Reference proteome</keyword>